<feature type="region of interest" description="Disordered" evidence="1">
    <location>
        <begin position="148"/>
        <end position="173"/>
    </location>
</feature>
<evidence type="ECO:0008006" key="5">
    <source>
        <dbReference type="Google" id="ProtNLM"/>
    </source>
</evidence>
<keyword evidence="2" id="KW-0472">Membrane</keyword>
<dbReference type="Proteomes" id="UP000253426">
    <property type="component" value="Unassembled WGS sequence"/>
</dbReference>
<protein>
    <recommendedName>
        <fullName evidence="5">SH3 domain-containing protein</fullName>
    </recommendedName>
</protein>
<dbReference type="EMBL" id="QNRR01000007">
    <property type="protein sequence ID" value="RBP41225.1"/>
    <property type="molecule type" value="Genomic_DNA"/>
</dbReference>
<keyword evidence="2" id="KW-1133">Transmembrane helix</keyword>
<dbReference type="AlphaFoldDB" id="A0A366HHC0"/>
<evidence type="ECO:0000313" key="3">
    <source>
        <dbReference type="EMBL" id="RBP41225.1"/>
    </source>
</evidence>
<dbReference type="Gene3D" id="2.30.30.40">
    <property type="entry name" value="SH3 Domains"/>
    <property type="match status" value="1"/>
</dbReference>
<proteinExistence type="predicted"/>
<name>A0A366HHC0_9BACT</name>
<reference evidence="3 4" key="1">
    <citation type="submission" date="2018-06" db="EMBL/GenBank/DDBJ databases">
        <title>Genomic Encyclopedia of Type Strains, Phase IV (KMG-IV): sequencing the most valuable type-strain genomes for metagenomic binning, comparative biology and taxonomic classification.</title>
        <authorList>
            <person name="Goeker M."/>
        </authorList>
    </citation>
    <scope>NUCLEOTIDE SEQUENCE [LARGE SCALE GENOMIC DNA]</scope>
    <source>
        <strain evidence="3 4">DSM 25532</strain>
    </source>
</reference>
<feature type="compositionally biased region" description="Polar residues" evidence="1">
    <location>
        <begin position="148"/>
        <end position="159"/>
    </location>
</feature>
<feature type="transmembrane region" description="Helical" evidence="2">
    <location>
        <begin position="45"/>
        <end position="66"/>
    </location>
</feature>
<keyword evidence="4" id="KW-1185">Reference proteome</keyword>
<evidence type="ECO:0000256" key="1">
    <source>
        <dbReference type="SAM" id="MobiDB-lite"/>
    </source>
</evidence>
<evidence type="ECO:0000313" key="4">
    <source>
        <dbReference type="Proteomes" id="UP000253426"/>
    </source>
</evidence>
<organism evidence="3 4">
    <name type="scientific">Roseimicrobium gellanilyticum</name>
    <dbReference type="NCBI Taxonomy" id="748857"/>
    <lineage>
        <taxon>Bacteria</taxon>
        <taxon>Pseudomonadati</taxon>
        <taxon>Verrucomicrobiota</taxon>
        <taxon>Verrucomicrobiia</taxon>
        <taxon>Verrucomicrobiales</taxon>
        <taxon>Verrucomicrobiaceae</taxon>
        <taxon>Roseimicrobium</taxon>
    </lineage>
</organism>
<comment type="caution">
    <text evidence="3">The sequence shown here is derived from an EMBL/GenBank/DDBJ whole genome shotgun (WGS) entry which is preliminary data.</text>
</comment>
<gene>
    <name evidence="3" type="ORF">DES53_10756</name>
</gene>
<accession>A0A366HHC0</accession>
<evidence type="ECO:0000256" key="2">
    <source>
        <dbReference type="SAM" id="Phobius"/>
    </source>
</evidence>
<keyword evidence="2" id="KW-0812">Transmembrane</keyword>
<sequence>MVINNKRPWDLSPSMCGLDLRILDGAALQSSVTRLRRETIGQFRIFSFPYIMIKSILPIVLLVWMLTAANYAFAELTHLAVIDDADGYTNVRQGKSTKTPILGRIDEDVRFLVEPSSESWWLVRMPDGTSGYMHSSCIRVLGKAVAASPTTPETRTSQADDSDLGGHFSPGIQPPTADASATEKFLYELHSVTMSYFLASSYQVSIGNNVYTDAHWALGRALGVKDLLESELVDEVPGSITDFCGNALQLDGALQIIARASESAGRAAVNDARDAFIQSATGSQRDGADPALNVLARAILRAGAVQVMARNLLGAKQNGGYHERWADILTAAASREPALKSYAARPQFTDATWHFMRSNEMGDVYSGETVSTRGPNQIYVRRPERRSHLGSLGNGPILIRLNKRGTFNVELTVDLPPGRGPIVVAKCKRGHFGFEFDSTSSWVARGLSDFQWHGRMDCSGPKFRSNWSGRTSIHLFHVSTGAGGQEDQTSDGTFLIYRPDQAASDEEAERIAQVVDLE</sequence>